<comment type="caution">
    <text evidence="1">The sequence shown here is derived from an EMBL/GenBank/DDBJ whole genome shotgun (WGS) entry which is preliminary data.</text>
</comment>
<proteinExistence type="predicted"/>
<accession>A0AAV0AU80</accession>
<dbReference type="Proteomes" id="UP001153365">
    <property type="component" value="Unassembled WGS sequence"/>
</dbReference>
<name>A0AAV0AU80_PHAPC</name>
<protein>
    <submittedName>
        <fullName evidence="1">Uncharacterized protein</fullName>
    </submittedName>
</protein>
<dbReference type="AlphaFoldDB" id="A0AAV0AU80"/>
<reference evidence="1" key="1">
    <citation type="submission" date="2022-06" db="EMBL/GenBank/DDBJ databases">
        <authorList>
            <consortium name="SYNGENTA / RWTH Aachen University"/>
        </authorList>
    </citation>
    <scope>NUCLEOTIDE SEQUENCE</scope>
</reference>
<evidence type="ECO:0000313" key="2">
    <source>
        <dbReference type="Proteomes" id="UP001153365"/>
    </source>
</evidence>
<sequence length="262" mass="29476">MTVLIDGKLEDPLNKDKKVSLLGGVICGQRISMGSVSEGSSCGVKYMVPKKPLWGKTYKEQKHNLRCYDESEAGWSFRGVEKSFEGIRVGIDFGPSQGCSQGLPLRGFFEAKEEGTQRYMPGVELSYDSSQRGFQGKKNLMPLGPVRRLRGRVSKKSARGLAVSVSKAASLASLLLEDKRERISRTKYWPGLVEKGFKRRWSGEEKINAKFDANEFTLKDDLAPAKSEWTEPSEYMHRSKALTMPQFEREMVKAFDAPRYKG</sequence>
<organism evidence="1 2">
    <name type="scientific">Phakopsora pachyrhizi</name>
    <name type="common">Asian soybean rust disease fungus</name>
    <dbReference type="NCBI Taxonomy" id="170000"/>
    <lineage>
        <taxon>Eukaryota</taxon>
        <taxon>Fungi</taxon>
        <taxon>Dikarya</taxon>
        <taxon>Basidiomycota</taxon>
        <taxon>Pucciniomycotina</taxon>
        <taxon>Pucciniomycetes</taxon>
        <taxon>Pucciniales</taxon>
        <taxon>Phakopsoraceae</taxon>
        <taxon>Phakopsora</taxon>
    </lineage>
</organism>
<evidence type="ECO:0000313" key="1">
    <source>
        <dbReference type="EMBL" id="CAH7671525.1"/>
    </source>
</evidence>
<dbReference type="EMBL" id="CALTRL010001203">
    <property type="protein sequence ID" value="CAH7671525.1"/>
    <property type="molecule type" value="Genomic_DNA"/>
</dbReference>
<keyword evidence="2" id="KW-1185">Reference proteome</keyword>
<gene>
    <name evidence="1" type="ORF">PPACK8108_LOCUS6305</name>
</gene>